<sequence>MNRKYLIGIAVVVLLAVPALLDDPFVTHLSIRAATYAIVVMGLTLFVGCTGQISLGHAAYFGLAAYVSGMLAKAGVPYILAALGATAATGLVGALVGLVVLRTSGHYLALASIAVAIIIQTLIKNASITGGPSGLTAVPPASFFGIELNGGLAYYYYVLAIVGLGLLILHRVVASRTGDALQAIANNELAAQSLGIPVFRYKVLSFTISVMFAAFAGTLLVHYDGFVDPERLGTHVSILFLIMAFVGGIGSLPGALLGAFSLTIMEEYTQEFGEYNVLIYGLTLAVVILFMPKGLISLVHRLSAREGK</sequence>
<dbReference type="GeneID" id="93120048"/>
<comment type="subcellular location">
    <subcellularLocation>
        <location evidence="1">Cell membrane</location>
        <topology evidence="1">Multi-pass membrane protein</topology>
    </subcellularLocation>
</comment>
<feature type="transmembrane region" description="Helical" evidence="6">
    <location>
        <begin position="235"/>
        <end position="265"/>
    </location>
</feature>
<evidence type="ECO:0000256" key="3">
    <source>
        <dbReference type="ARBA" id="ARBA00022692"/>
    </source>
</evidence>
<keyword evidence="5 6" id="KW-0472">Membrane</keyword>
<dbReference type="Pfam" id="PF02653">
    <property type="entry name" value="BPD_transp_2"/>
    <property type="match status" value="1"/>
</dbReference>
<feature type="transmembrane region" description="Helical" evidence="6">
    <location>
        <begin position="203"/>
        <end position="223"/>
    </location>
</feature>
<dbReference type="STRING" id="35814.BBB42_08935"/>
<feature type="transmembrane region" description="Helical" evidence="6">
    <location>
        <begin position="107"/>
        <end position="123"/>
    </location>
</feature>
<keyword evidence="2" id="KW-1003">Cell membrane</keyword>
<feature type="transmembrane region" description="Helical" evidence="6">
    <location>
        <begin position="154"/>
        <end position="173"/>
    </location>
</feature>
<name>A0A158M921_9BORD</name>
<dbReference type="AlphaFoldDB" id="A0A158M921"/>
<feature type="transmembrane region" description="Helical" evidence="6">
    <location>
        <begin position="31"/>
        <end position="48"/>
    </location>
</feature>
<proteinExistence type="predicted"/>
<evidence type="ECO:0000256" key="5">
    <source>
        <dbReference type="ARBA" id="ARBA00023136"/>
    </source>
</evidence>
<dbReference type="PANTHER" id="PTHR30482">
    <property type="entry name" value="HIGH-AFFINITY BRANCHED-CHAIN AMINO ACID TRANSPORT SYSTEM PERMEASE"/>
    <property type="match status" value="1"/>
</dbReference>
<keyword evidence="4 6" id="KW-1133">Transmembrane helix</keyword>
<accession>A0A158M921</accession>
<dbReference type="CDD" id="cd06581">
    <property type="entry name" value="TM_PBP1_LivM_like"/>
    <property type="match status" value="1"/>
</dbReference>
<evidence type="ECO:0000313" key="8">
    <source>
        <dbReference type="Proteomes" id="UP000026682"/>
    </source>
</evidence>
<dbReference type="GO" id="GO:0015658">
    <property type="term" value="F:branched-chain amino acid transmembrane transporter activity"/>
    <property type="evidence" value="ECO:0007669"/>
    <property type="project" value="InterPro"/>
</dbReference>
<reference evidence="7 8" key="1">
    <citation type="submission" date="2014-03" db="EMBL/GenBank/DDBJ databases">
        <title>Genome sequence of Bordetella holmseii.</title>
        <authorList>
            <person name="Harvill E."/>
            <person name="Goodfield L.L."/>
            <person name="Ivanov Y."/>
            <person name="Meyer J.A."/>
            <person name="Newth C."/>
            <person name="Cassiday P."/>
            <person name="Tondella M.L."/>
            <person name="Liao P."/>
            <person name="Zimmerman J."/>
            <person name="Meert K."/>
            <person name="Wessel D."/>
            <person name="Berger J."/>
            <person name="Dean J.M."/>
            <person name="Holubkov R."/>
            <person name="Burr J."/>
            <person name="Liu T."/>
            <person name="Brinkac L.M."/>
            <person name="Sanka R."/>
            <person name="Kim M."/>
            <person name="Losada L."/>
        </authorList>
    </citation>
    <scope>NUCLEOTIDE SEQUENCE [LARGE SCALE GENOMIC DNA]</scope>
    <source>
        <strain evidence="7 8">CDC-H585-BH</strain>
    </source>
</reference>
<evidence type="ECO:0000313" key="7">
    <source>
        <dbReference type="EMBL" id="KAK97097.1"/>
    </source>
</evidence>
<dbReference type="InterPro" id="IPR001851">
    <property type="entry name" value="ABC_transp_permease"/>
</dbReference>
<feature type="transmembrane region" description="Helical" evidence="6">
    <location>
        <begin position="277"/>
        <end position="299"/>
    </location>
</feature>
<dbReference type="PATRIC" id="fig|1331206.3.peg.740"/>
<evidence type="ECO:0000256" key="2">
    <source>
        <dbReference type="ARBA" id="ARBA00022475"/>
    </source>
</evidence>
<protein>
    <submittedName>
        <fullName evidence="7">Branched-chain amino acid ABC transporter, permease protein</fullName>
    </submittedName>
</protein>
<evidence type="ECO:0000256" key="4">
    <source>
        <dbReference type="ARBA" id="ARBA00022989"/>
    </source>
</evidence>
<dbReference type="RefSeq" id="WP_005013730.1">
    <property type="nucleotide sequence ID" value="NZ_JFZZ01000031.1"/>
</dbReference>
<feature type="transmembrane region" description="Helical" evidence="6">
    <location>
        <begin position="78"/>
        <end position="100"/>
    </location>
</feature>
<organism evidence="7 8">
    <name type="scientific">Bordetella holmesii CDC-H585-BH</name>
    <dbReference type="NCBI Taxonomy" id="1331206"/>
    <lineage>
        <taxon>Bacteria</taxon>
        <taxon>Pseudomonadati</taxon>
        <taxon>Pseudomonadota</taxon>
        <taxon>Betaproteobacteria</taxon>
        <taxon>Burkholderiales</taxon>
        <taxon>Alcaligenaceae</taxon>
        <taxon>Bordetella</taxon>
    </lineage>
</organism>
<dbReference type="Proteomes" id="UP000026682">
    <property type="component" value="Unassembled WGS sequence"/>
</dbReference>
<evidence type="ECO:0000256" key="6">
    <source>
        <dbReference type="SAM" id="Phobius"/>
    </source>
</evidence>
<evidence type="ECO:0000256" key="1">
    <source>
        <dbReference type="ARBA" id="ARBA00004651"/>
    </source>
</evidence>
<dbReference type="EMBL" id="JFZZ01000031">
    <property type="protein sequence ID" value="KAK97097.1"/>
    <property type="molecule type" value="Genomic_DNA"/>
</dbReference>
<keyword evidence="3 6" id="KW-0812">Transmembrane</keyword>
<dbReference type="PANTHER" id="PTHR30482:SF10">
    <property type="entry name" value="HIGH-AFFINITY BRANCHED-CHAIN AMINO ACID TRANSPORT PROTEIN BRAE"/>
    <property type="match status" value="1"/>
</dbReference>
<comment type="caution">
    <text evidence="7">The sequence shown here is derived from an EMBL/GenBank/DDBJ whole genome shotgun (WGS) entry which is preliminary data.</text>
</comment>
<dbReference type="GO" id="GO:0005886">
    <property type="term" value="C:plasma membrane"/>
    <property type="evidence" value="ECO:0007669"/>
    <property type="project" value="UniProtKB-SubCell"/>
</dbReference>
<dbReference type="InterPro" id="IPR043428">
    <property type="entry name" value="LivM-like"/>
</dbReference>
<gene>
    <name evidence="7" type="ORF">L497_1102</name>
</gene>